<organism evidence="3 4">
    <name type="scientific">Cuscuta europaea</name>
    <name type="common">European dodder</name>
    <dbReference type="NCBI Taxonomy" id="41803"/>
    <lineage>
        <taxon>Eukaryota</taxon>
        <taxon>Viridiplantae</taxon>
        <taxon>Streptophyta</taxon>
        <taxon>Embryophyta</taxon>
        <taxon>Tracheophyta</taxon>
        <taxon>Spermatophyta</taxon>
        <taxon>Magnoliopsida</taxon>
        <taxon>eudicotyledons</taxon>
        <taxon>Gunneridae</taxon>
        <taxon>Pentapetalae</taxon>
        <taxon>asterids</taxon>
        <taxon>lamiids</taxon>
        <taxon>Solanales</taxon>
        <taxon>Convolvulaceae</taxon>
        <taxon>Cuscuteae</taxon>
        <taxon>Cuscuta</taxon>
        <taxon>Cuscuta subgen. Cuscuta</taxon>
    </lineage>
</organism>
<dbReference type="AlphaFoldDB" id="A0A9P0ZA07"/>
<feature type="coiled-coil region" evidence="1">
    <location>
        <begin position="182"/>
        <end position="250"/>
    </location>
</feature>
<sequence length="375" mass="43104">MELLKLSQFKVQLHALISDFHDLKVRERHASEQLQLMVQNQKLTEEEFNGKLAAVNAELYLSNELSQKLDRKLRWLQNDNDLLESQLKELKGTINSILESRNSFIKAYEGSTCEMRRAIESRDRKIDILSEKIKAHSMWFASIEKEASSIRQIVDDAHSVLIAREEVVVELRSKVNEVSTLEKLFLERINNLERELRNKELELRKRDKTILNLEWQLEAANLKRNFQPKIEELQQDLSVKELIIQNLVSQNKELHFEVATLGVLMKKIQDGLSSMSERDRKIFSPVFEHQENVTIGKEEEALSNIQGLGEKGEAQNEKANFQDKSLVTEETTTLPEFDDGKNSLKKKVGVLDSFASESVGSSSSESANQELLKIN</sequence>
<feature type="region of interest" description="Disordered" evidence="2">
    <location>
        <begin position="355"/>
        <end position="375"/>
    </location>
</feature>
<keyword evidence="4" id="KW-1185">Reference proteome</keyword>
<protein>
    <submittedName>
        <fullName evidence="3">Uncharacterized protein</fullName>
    </submittedName>
</protein>
<comment type="caution">
    <text evidence="3">The sequence shown here is derived from an EMBL/GenBank/DDBJ whole genome shotgun (WGS) entry which is preliminary data.</text>
</comment>
<evidence type="ECO:0000313" key="4">
    <source>
        <dbReference type="Proteomes" id="UP001152484"/>
    </source>
</evidence>
<name>A0A9P0ZA07_CUSEU</name>
<feature type="coiled-coil region" evidence="1">
    <location>
        <begin position="66"/>
        <end position="100"/>
    </location>
</feature>
<evidence type="ECO:0000256" key="2">
    <source>
        <dbReference type="SAM" id="MobiDB-lite"/>
    </source>
</evidence>
<feature type="compositionally biased region" description="Low complexity" evidence="2">
    <location>
        <begin position="355"/>
        <end position="367"/>
    </location>
</feature>
<keyword evidence="1" id="KW-0175">Coiled coil</keyword>
<dbReference type="OrthoDB" id="1923550at2759"/>
<evidence type="ECO:0000313" key="3">
    <source>
        <dbReference type="EMBL" id="CAH9095296.1"/>
    </source>
</evidence>
<accession>A0A9P0ZA07</accession>
<dbReference type="EMBL" id="CAMAPE010000033">
    <property type="protein sequence ID" value="CAH9095296.1"/>
    <property type="molecule type" value="Genomic_DNA"/>
</dbReference>
<gene>
    <name evidence="3" type="ORF">CEURO_LOCUS13069</name>
</gene>
<evidence type="ECO:0000256" key="1">
    <source>
        <dbReference type="SAM" id="Coils"/>
    </source>
</evidence>
<reference evidence="3" key="1">
    <citation type="submission" date="2022-07" db="EMBL/GenBank/DDBJ databases">
        <authorList>
            <person name="Macas J."/>
            <person name="Novak P."/>
            <person name="Neumann P."/>
        </authorList>
    </citation>
    <scope>NUCLEOTIDE SEQUENCE</scope>
</reference>
<proteinExistence type="predicted"/>
<dbReference type="Proteomes" id="UP001152484">
    <property type="component" value="Unassembled WGS sequence"/>
</dbReference>